<evidence type="ECO:0000313" key="1">
    <source>
        <dbReference type="EMBL" id="JAD36875.1"/>
    </source>
</evidence>
<dbReference type="EMBL" id="GBRH01261020">
    <property type="protein sequence ID" value="JAD36875.1"/>
    <property type="molecule type" value="Transcribed_RNA"/>
</dbReference>
<dbReference type="AlphaFoldDB" id="A0A0A8ZJF5"/>
<sequence>MWGASKRLSPLQGTRSPVACALTASRPCVS</sequence>
<name>A0A0A8ZJF5_ARUDO</name>
<reference evidence="1" key="1">
    <citation type="submission" date="2014-09" db="EMBL/GenBank/DDBJ databases">
        <authorList>
            <person name="Magalhaes I.L.F."/>
            <person name="Oliveira U."/>
            <person name="Santos F.R."/>
            <person name="Vidigal T.H.D.A."/>
            <person name="Brescovit A.D."/>
            <person name="Santos A.J."/>
        </authorList>
    </citation>
    <scope>NUCLEOTIDE SEQUENCE</scope>
    <source>
        <tissue evidence="1">Shoot tissue taken approximately 20 cm above the soil surface</tissue>
    </source>
</reference>
<organism evidence="1">
    <name type="scientific">Arundo donax</name>
    <name type="common">Giant reed</name>
    <name type="synonym">Donax arundinaceus</name>
    <dbReference type="NCBI Taxonomy" id="35708"/>
    <lineage>
        <taxon>Eukaryota</taxon>
        <taxon>Viridiplantae</taxon>
        <taxon>Streptophyta</taxon>
        <taxon>Embryophyta</taxon>
        <taxon>Tracheophyta</taxon>
        <taxon>Spermatophyta</taxon>
        <taxon>Magnoliopsida</taxon>
        <taxon>Liliopsida</taxon>
        <taxon>Poales</taxon>
        <taxon>Poaceae</taxon>
        <taxon>PACMAD clade</taxon>
        <taxon>Arundinoideae</taxon>
        <taxon>Arundineae</taxon>
        <taxon>Arundo</taxon>
    </lineage>
</organism>
<reference evidence="1" key="2">
    <citation type="journal article" date="2015" name="Data Brief">
        <title>Shoot transcriptome of the giant reed, Arundo donax.</title>
        <authorList>
            <person name="Barrero R.A."/>
            <person name="Guerrero F.D."/>
            <person name="Moolhuijzen P."/>
            <person name="Goolsby J.A."/>
            <person name="Tidwell J."/>
            <person name="Bellgard S.E."/>
            <person name="Bellgard M.I."/>
        </authorList>
    </citation>
    <scope>NUCLEOTIDE SEQUENCE</scope>
    <source>
        <tissue evidence="1">Shoot tissue taken approximately 20 cm above the soil surface</tissue>
    </source>
</reference>
<protein>
    <submittedName>
        <fullName evidence="1">Uncharacterized protein</fullName>
    </submittedName>
</protein>
<proteinExistence type="predicted"/>
<accession>A0A0A8ZJF5</accession>